<dbReference type="CDD" id="cd04301">
    <property type="entry name" value="NAT_SF"/>
    <property type="match status" value="1"/>
</dbReference>
<dbReference type="EMBL" id="CP011545">
    <property type="protein sequence ID" value="AKK09778.1"/>
    <property type="molecule type" value="Genomic_DNA"/>
</dbReference>
<name>A0A0G3HCV6_9CORY</name>
<reference evidence="2 3" key="1">
    <citation type="journal article" date="2015" name="Genome Announc.">
        <title>Complete Genome Sequence of the Type Strain Corynebacterium testudinoris DSM 44614, Recovered from Necrotic Lesions in the Mouth of a Tortoise.</title>
        <authorList>
            <person name="Ruckert C."/>
            <person name="Kriete M."/>
            <person name="Jaenicke S."/>
            <person name="Winkler A."/>
            <person name="Tauch A."/>
        </authorList>
    </citation>
    <scope>NUCLEOTIDE SEQUENCE [LARGE SCALE GENOMIC DNA]</scope>
    <source>
        <strain evidence="2 3">DSM 44614</strain>
    </source>
</reference>
<dbReference type="SUPFAM" id="SSF55729">
    <property type="entry name" value="Acyl-CoA N-acyltransferases (Nat)"/>
    <property type="match status" value="1"/>
</dbReference>
<dbReference type="Pfam" id="PF24553">
    <property type="entry name" value="Rv0428c_C"/>
    <property type="match status" value="1"/>
</dbReference>
<keyword evidence="2" id="KW-0808">Transferase</keyword>
<feature type="domain" description="N-acetyltransferase" evidence="1">
    <location>
        <begin position="195"/>
        <end position="332"/>
    </location>
</feature>
<keyword evidence="3" id="KW-1185">Reference proteome</keyword>
<dbReference type="PATRIC" id="fig|136857.5.peg.2341"/>
<dbReference type="KEGG" id="cted:CTEST_11855"/>
<proteinExistence type="predicted"/>
<dbReference type="STRING" id="136857.CTEST_11855"/>
<dbReference type="InterPro" id="IPR000182">
    <property type="entry name" value="GNAT_dom"/>
</dbReference>
<dbReference type="GO" id="GO:0016747">
    <property type="term" value="F:acyltransferase activity, transferring groups other than amino-acyl groups"/>
    <property type="evidence" value="ECO:0007669"/>
    <property type="project" value="InterPro"/>
</dbReference>
<dbReference type="Proteomes" id="UP000035540">
    <property type="component" value="Chromosome"/>
</dbReference>
<gene>
    <name evidence="2" type="ORF">CTEST_11855</name>
</gene>
<dbReference type="AlphaFoldDB" id="A0A0G3HCV6"/>
<evidence type="ECO:0000259" key="1">
    <source>
        <dbReference type="PROSITE" id="PS51186"/>
    </source>
</evidence>
<dbReference type="Pfam" id="PF24551">
    <property type="entry name" value="SH3_Rv0428c"/>
    <property type="match status" value="1"/>
</dbReference>
<sequence>MGIFRSDEPQVGDRIVVRRILPDTPGHLSDVIGHVVSVDPLVVRPQEVGGFPSEAESLEIPPEQVKVLKKLSPRMIRNSDIRAVEVATAKAFPGTEHTWTANGQWLMRAGDGITERSNSAVPLGPSAGFEAVPLDEITAFYARHDLPVRLLIPERIGAPAEKLTASGWTLGPEIIVMTRSLADVPVSDAAPELRFHVDDQPDDDWLALYHFRGQSLPVRALELLREQIDGQMGFGRLLTPHGETVAITRGTLTSSGDGSLWLGYSAVEVDIAYRRRGLGTRLGIDMLRWGAANGADRAYLQVIASNAAGRALYSKLGFGEHHRHRSAELTHR</sequence>
<dbReference type="Gene3D" id="3.40.630.30">
    <property type="match status" value="1"/>
</dbReference>
<evidence type="ECO:0000313" key="2">
    <source>
        <dbReference type="EMBL" id="AKK09778.1"/>
    </source>
</evidence>
<dbReference type="PROSITE" id="PS51186">
    <property type="entry name" value="GNAT"/>
    <property type="match status" value="1"/>
</dbReference>
<reference evidence="3" key="2">
    <citation type="submission" date="2015-05" db="EMBL/GenBank/DDBJ databases">
        <title>Complete genome sequence of Corynebacterium testudinoris DSM 44614, recovered from necrotic lesions in the mouth of a tortoise.</title>
        <authorList>
            <person name="Ruckert C."/>
            <person name="Albersmeier A."/>
            <person name="Winkler A."/>
            <person name="Tauch A."/>
        </authorList>
    </citation>
    <scope>NUCLEOTIDE SEQUENCE [LARGE SCALE GENOMIC DNA]</scope>
    <source>
        <strain evidence="3">DSM 44614</strain>
    </source>
</reference>
<organism evidence="2 3">
    <name type="scientific">Corynebacterium testudinoris</name>
    <dbReference type="NCBI Taxonomy" id="136857"/>
    <lineage>
        <taxon>Bacteria</taxon>
        <taxon>Bacillati</taxon>
        <taxon>Actinomycetota</taxon>
        <taxon>Actinomycetes</taxon>
        <taxon>Mycobacteriales</taxon>
        <taxon>Corynebacteriaceae</taxon>
        <taxon>Corynebacterium</taxon>
    </lineage>
</organism>
<evidence type="ECO:0000313" key="3">
    <source>
        <dbReference type="Proteomes" id="UP000035540"/>
    </source>
</evidence>
<dbReference type="InterPro" id="IPR056935">
    <property type="entry name" value="Rv0428c-like_C"/>
</dbReference>
<protein>
    <submittedName>
        <fullName evidence="2">Acetyltransferase</fullName>
    </submittedName>
</protein>
<accession>A0A0G3HCV6</accession>
<dbReference type="InterPro" id="IPR056934">
    <property type="entry name" value="SH3_Rv0428c"/>
</dbReference>
<dbReference type="InterPro" id="IPR016181">
    <property type="entry name" value="Acyl_CoA_acyltransferase"/>
</dbReference>